<keyword evidence="1" id="KW-0175">Coiled coil</keyword>
<protein>
    <submittedName>
        <fullName evidence="3">Uncharacterized protein</fullName>
    </submittedName>
</protein>
<evidence type="ECO:0000256" key="1">
    <source>
        <dbReference type="SAM" id="Coils"/>
    </source>
</evidence>
<evidence type="ECO:0000313" key="4">
    <source>
        <dbReference type="Proteomes" id="UP000265515"/>
    </source>
</evidence>
<feature type="compositionally biased region" description="Basic and acidic residues" evidence="2">
    <location>
        <begin position="266"/>
        <end position="293"/>
    </location>
</feature>
<dbReference type="Gramene" id="GBG60270">
    <property type="protein sequence ID" value="GBG60270"/>
    <property type="gene ID" value="CBR_g4223"/>
</dbReference>
<keyword evidence="4" id="KW-1185">Reference proteome</keyword>
<proteinExistence type="predicted"/>
<reference evidence="3 4" key="1">
    <citation type="journal article" date="2018" name="Cell">
        <title>The Chara Genome: Secondary Complexity and Implications for Plant Terrestrialization.</title>
        <authorList>
            <person name="Nishiyama T."/>
            <person name="Sakayama H."/>
            <person name="Vries J.D."/>
            <person name="Buschmann H."/>
            <person name="Saint-Marcoux D."/>
            <person name="Ullrich K.K."/>
            <person name="Haas F.B."/>
            <person name="Vanderstraeten L."/>
            <person name="Becker D."/>
            <person name="Lang D."/>
            <person name="Vosolsobe S."/>
            <person name="Rombauts S."/>
            <person name="Wilhelmsson P.K.I."/>
            <person name="Janitza P."/>
            <person name="Kern R."/>
            <person name="Heyl A."/>
            <person name="Rumpler F."/>
            <person name="Villalobos L.I.A.C."/>
            <person name="Clay J.M."/>
            <person name="Skokan R."/>
            <person name="Toyoda A."/>
            <person name="Suzuki Y."/>
            <person name="Kagoshima H."/>
            <person name="Schijlen E."/>
            <person name="Tajeshwar N."/>
            <person name="Catarino B."/>
            <person name="Hetherington A.J."/>
            <person name="Saltykova A."/>
            <person name="Bonnot C."/>
            <person name="Breuninger H."/>
            <person name="Symeonidi A."/>
            <person name="Radhakrishnan G.V."/>
            <person name="Van Nieuwerburgh F."/>
            <person name="Deforce D."/>
            <person name="Chang C."/>
            <person name="Karol K.G."/>
            <person name="Hedrich R."/>
            <person name="Ulvskov P."/>
            <person name="Glockner G."/>
            <person name="Delwiche C.F."/>
            <person name="Petrasek J."/>
            <person name="Van de Peer Y."/>
            <person name="Friml J."/>
            <person name="Beilby M."/>
            <person name="Dolan L."/>
            <person name="Kohara Y."/>
            <person name="Sugano S."/>
            <person name="Fujiyama A."/>
            <person name="Delaux P.-M."/>
            <person name="Quint M."/>
            <person name="TheiBen G."/>
            <person name="Hagemann M."/>
            <person name="Harholt J."/>
            <person name="Dunand C."/>
            <person name="Zachgo S."/>
            <person name="Langdale J."/>
            <person name="Maumus F."/>
            <person name="Straeten D.V.D."/>
            <person name="Gould S.B."/>
            <person name="Rensing S.A."/>
        </authorList>
    </citation>
    <scope>NUCLEOTIDE SEQUENCE [LARGE SCALE GENOMIC DNA]</scope>
    <source>
        <strain evidence="3 4">S276</strain>
    </source>
</reference>
<evidence type="ECO:0000313" key="3">
    <source>
        <dbReference type="EMBL" id="GBG60270.1"/>
    </source>
</evidence>
<feature type="region of interest" description="Disordered" evidence="2">
    <location>
        <begin position="504"/>
        <end position="560"/>
    </location>
</feature>
<feature type="compositionally biased region" description="Polar residues" evidence="2">
    <location>
        <begin position="507"/>
        <end position="517"/>
    </location>
</feature>
<evidence type="ECO:0000256" key="2">
    <source>
        <dbReference type="SAM" id="MobiDB-lite"/>
    </source>
</evidence>
<dbReference type="EMBL" id="BFEA01000010">
    <property type="protein sequence ID" value="GBG60270.1"/>
    <property type="molecule type" value="Genomic_DNA"/>
</dbReference>
<organism evidence="3 4">
    <name type="scientific">Chara braunii</name>
    <name type="common">Braun's stonewort</name>
    <dbReference type="NCBI Taxonomy" id="69332"/>
    <lineage>
        <taxon>Eukaryota</taxon>
        <taxon>Viridiplantae</taxon>
        <taxon>Streptophyta</taxon>
        <taxon>Charophyceae</taxon>
        <taxon>Charales</taxon>
        <taxon>Characeae</taxon>
        <taxon>Chara</taxon>
    </lineage>
</organism>
<gene>
    <name evidence="3" type="ORF">CBR_g4223</name>
</gene>
<feature type="region of interest" description="Disordered" evidence="2">
    <location>
        <begin position="1"/>
        <end position="83"/>
    </location>
</feature>
<dbReference type="Proteomes" id="UP000265515">
    <property type="component" value="Unassembled WGS sequence"/>
</dbReference>
<accession>A0A388JR64</accession>
<feature type="compositionally biased region" description="Basic and acidic residues" evidence="2">
    <location>
        <begin position="367"/>
        <end position="377"/>
    </location>
</feature>
<feature type="coiled-coil region" evidence="1">
    <location>
        <begin position="215"/>
        <end position="246"/>
    </location>
</feature>
<feature type="region of interest" description="Disordered" evidence="2">
    <location>
        <begin position="260"/>
        <end position="377"/>
    </location>
</feature>
<dbReference type="AlphaFoldDB" id="A0A388JR64"/>
<name>A0A388JR64_CHABU</name>
<comment type="caution">
    <text evidence="3">The sequence shown here is derived from an EMBL/GenBank/DDBJ whole genome shotgun (WGS) entry which is preliminary data.</text>
</comment>
<feature type="compositionally biased region" description="Basic residues" evidence="2">
    <location>
        <begin position="332"/>
        <end position="354"/>
    </location>
</feature>
<feature type="compositionally biased region" description="Acidic residues" evidence="2">
    <location>
        <begin position="306"/>
        <end position="327"/>
    </location>
</feature>
<feature type="compositionally biased region" description="Basic and acidic residues" evidence="2">
    <location>
        <begin position="49"/>
        <end position="59"/>
    </location>
</feature>
<feature type="compositionally biased region" description="Gly residues" evidence="2">
    <location>
        <begin position="1"/>
        <end position="30"/>
    </location>
</feature>
<sequence length="560" mass="60304">MYNNGNNGGNNGSSGGNGNNGNGGGWGGRSNGLQAMNVGSMGIWQESAGPREVDREVRRLVVTSSSESEEDTTSASDDSTDTEEEALKVFMRLREAKRKTKSKKKKVNTKMTTKKGPCRVQNVRSAYTHRGDDTDDDTSIGNNTAQHIGTAGYYKTVKMYGGNHYGGGGYGNQGGYGTGGDGNMGGGNNGNVGGGNNENIGGGNNGGRTLETNLNEKWRQQTVQAEQAAQKAAQQAIQQAAQLAAQQAAELAVREATERAAQAAESMRRASDFELDRDGRRGSDRDGRREPTRSGRGKKTTSVESENTDMEGSDDSDSQFSDTDESDEKLKKVIIKLQKTRKAMRNQRKEKGKRPAAPPKQQFCKTATEKGESSRGKRYVPCDDDLRCANDIGAGFGAEAEGTRDYRTPQRPVGMRFGLGRADEDRDVCDEPRTPLTGGYKGLPAKSSTTGLIDYCLAAQKVFSTKKAPALQKICQKKGIKYTKKPEVIDLLAREQVMTAYEGFNEGDQSTAGQSTIRLGDATPTATGGERPGSRDRAPRSAPARLNSDFTMEGERRESS</sequence>
<feature type="compositionally biased region" description="Acidic residues" evidence="2">
    <location>
        <begin position="67"/>
        <end position="83"/>
    </location>
</feature>